<dbReference type="InterPro" id="IPR038731">
    <property type="entry name" value="RgtA/B/C-like"/>
</dbReference>
<dbReference type="Pfam" id="PF13231">
    <property type="entry name" value="PMT_2"/>
    <property type="match status" value="1"/>
</dbReference>
<dbReference type="GO" id="GO:0009103">
    <property type="term" value="P:lipopolysaccharide biosynthetic process"/>
    <property type="evidence" value="ECO:0007669"/>
    <property type="project" value="UniProtKB-ARBA"/>
</dbReference>
<keyword evidence="4" id="KW-0808">Transferase</keyword>
<evidence type="ECO:0000256" key="2">
    <source>
        <dbReference type="ARBA" id="ARBA00022475"/>
    </source>
</evidence>
<evidence type="ECO:0000256" key="1">
    <source>
        <dbReference type="ARBA" id="ARBA00004651"/>
    </source>
</evidence>
<feature type="transmembrane region" description="Helical" evidence="8">
    <location>
        <begin position="138"/>
        <end position="158"/>
    </location>
</feature>
<evidence type="ECO:0000256" key="6">
    <source>
        <dbReference type="ARBA" id="ARBA00022989"/>
    </source>
</evidence>
<feature type="transmembrane region" description="Helical" evidence="8">
    <location>
        <begin position="372"/>
        <end position="394"/>
    </location>
</feature>
<reference evidence="10 11" key="1">
    <citation type="journal article" date="2016" name="Nat. Commun.">
        <title>Thousands of microbial genomes shed light on interconnected biogeochemical processes in an aquifer system.</title>
        <authorList>
            <person name="Anantharaman K."/>
            <person name="Brown C.T."/>
            <person name="Hug L.A."/>
            <person name="Sharon I."/>
            <person name="Castelle C.J."/>
            <person name="Probst A.J."/>
            <person name="Thomas B.C."/>
            <person name="Singh A."/>
            <person name="Wilkins M.J."/>
            <person name="Karaoz U."/>
            <person name="Brodie E.L."/>
            <person name="Williams K.H."/>
            <person name="Hubbard S.S."/>
            <person name="Banfield J.F."/>
        </authorList>
    </citation>
    <scope>NUCLEOTIDE SEQUENCE [LARGE SCALE GENOMIC DNA]</scope>
</reference>
<evidence type="ECO:0000313" key="10">
    <source>
        <dbReference type="EMBL" id="OGN00793.1"/>
    </source>
</evidence>
<feature type="transmembrane region" description="Helical" evidence="8">
    <location>
        <begin position="110"/>
        <end position="131"/>
    </location>
</feature>
<feature type="domain" description="Glycosyltransferase RgtA/B/C/D-like" evidence="9">
    <location>
        <begin position="111"/>
        <end position="241"/>
    </location>
</feature>
<proteinExistence type="predicted"/>
<evidence type="ECO:0000256" key="3">
    <source>
        <dbReference type="ARBA" id="ARBA00022676"/>
    </source>
</evidence>
<feature type="transmembrane region" description="Helical" evidence="8">
    <location>
        <begin position="333"/>
        <end position="351"/>
    </location>
</feature>
<evidence type="ECO:0000259" key="9">
    <source>
        <dbReference type="Pfam" id="PF13231"/>
    </source>
</evidence>
<dbReference type="GO" id="GO:0005886">
    <property type="term" value="C:plasma membrane"/>
    <property type="evidence" value="ECO:0007669"/>
    <property type="project" value="UniProtKB-SubCell"/>
</dbReference>
<comment type="subcellular location">
    <subcellularLocation>
        <location evidence="1">Cell membrane</location>
        <topology evidence="1">Multi-pass membrane protein</topology>
    </subcellularLocation>
</comment>
<feature type="transmembrane region" description="Helical" evidence="8">
    <location>
        <begin position="188"/>
        <end position="215"/>
    </location>
</feature>
<keyword evidence="7 8" id="KW-0472">Membrane</keyword>
<feature type="transmembrane region" description="Helical" evidence="8">
    <location>
        <begin position="7"/>
        <end position="24"/>
    </location>
</feature>
<evidence type="ECO:0000256" key="4">
    <source>
        <dbReference type="ARBA" id="ARBA00022679"/>
    </source>
</evidence>
<dbReference type="PANTHER" id="PTHR33908">
    <property type="entry name" value="MANNOSYLTRANSFERASE YKCB-RELATED"/>
    <property type="match status" value="1"/>
</dbReference>
<sequence length="568" mass="65139">MSKSIKIYAGIVIGIAVALALSSAREDSLTFDEVPHIGAGYSYLVKHDMHLNPEHPPLVKDIAAIPLLFLNLKQDVFDSSFWQEDLNGQWDFGWLFLFHSGNNPDQIKNYARLPLISFFILSAILLFHWAYRLYGSKGAMIALVLFAFSPTVMAHSRFVTTDMAAVFGVLYATYRYVEYLKNPSRLNFWLAGIVFGLALLTKFSTIILVPFFLLLAIIKPGNLRRTFAIFAVGMIMVVWPVYYINIFNSTSAEQKIYTSEYLGQFYKQDNPLLRMVIWGSDKQLLRPLSQYVLGVMRVAYQTGESKESYFLGEVRPHGSYGYFPTVYFLKEPLAWWGLVLIVLIYQIWKLRRPSDKSSNRIRGFIKYHFEEFAMLLWLLIYWGISINSSLNIGVRHILPTYPFAIILVSGQISRMIDFLRVKSKKIMLAGLFSVVALLGWYVFENIHVYPYYLTYFNQVAGGPSGGYRYVADSNLDWGQDLIRFSNLVIDKNISKIELGYFGWADPSYYLGDRYLRLNWNKYKDANDFLARNQSDGWIAVSATHLQNSAGAKKTIHSSDTHGFTTINQ</sequence>
<evidence type="ECO:0000313" key="11">
    <source>
        <dbReference type="Proteomes" id="UP000177117"/>
    </source>
</evidence>
<name>A0A1F8EJ06_9BACT</name>
<keyword evidence="6 8" id="KW-1133">Transmembrane helix</keyword>
<dbReference type="PANTHER" id="PTHR33908:SF11">
    <property type="entry name" value="MEMBRANE PROTEIN"/>
    <property type="match status" value="1"/>
</dbReference>
<dbReference type="AlphaFoldDB" id="A0A1F8EJ06"/>
<protein>
    <recommendedName>
        <fullName evidence="9">Glycosyltransferase RgtA/B/C/D-like domain-containing protein</fullName>
    </recommendedName>
</protein>
<dbReference type="InterPro" id="IPR050297">
    <property type="entry name" value="LipidA_mod_glycosyltrf_83"/>
</dbReference>
<accession>A0A1F8EJ06</accession>
<evidence type="ECO:0000256" key="8">
    <source>
        <dbReference type="SAM" id="Phobius"/>
    </source>
</evidence>
<dbReference type="GO" id="GO:0016763">
    <property type="term" value="F:pentosyltransferase activity"/>
    <property type="evidence" value="ECO:0007669"/>
    <property type="project" value="TreeGrafter"/>
</dbReference>
<gene>
    <name evidence="10" type="ORF">A2650_04620</name>
</gene>
<feature type="transmembrane region" description="Helical" evidence="8">
    <location>
        <begin position="426"/>
        <end position="443"/>
    </location>
</feature>
<organism evidence="10 11">
    <name type="scientific">Candidatus Yanofskybacteria bacterium RIFCSPHIGHO2_01_FULL_41_53</name>
    <dbReference type="NCBI Taxonomy" id="1802663"/>
    <lineage>
        <taxon>Bacteria</taxon>
        <taxon>Candidatus Yanofskyibacteriota</taxon>
    </lineage>
</organism>
<feature type="transmembrane region" description="Helical" evidence="8">
    <location>
        <begin position="400"/>
        <end position="419"/>
    </location>
</feature>
<feature type="transmembrane region" description="Helical" evidence="8">
    <location>
        <begin position="227"/>
        <end position="244"/>
    </location>
</feature>
<dbReference type="Proteomes" id="UP000177117">
    <property type="component" value="Unassembled WGS sequence"/>
</dbReference>
<keyword evidence="3" id="KW-0328">Glycosyltransferase</keyword>
<evidence type="ECO:0000256" key="7">
    <source>
        <dbReference type="ARBA" id="ARBA00023136"/>
    </source>
</evidence>
<evidence type="ECO:0000256" key="5">
    <source>
        <dbReference type="ARBA" id="ARBA00022692"/>
    </source>
</evidence>
<keyword evidence="2" id="KW-1003">Cell membrane</keyword>
<dbReference type="EMBL" id="MGJD01000015">
    <property type="protein sequence ID" value="OGN00793.1"/>
    <property type="molecule type" value="Genomic_DNA"/>
</dbReference>
<comment type="caution">
    <text evidence="10">The sequence shown here is derived from an EMBL/GenBank/DDBJ whole genome shotgun (WGS) entry which is preliminary data.</text>
</comment>
<keyword evidence="5 8" id="KW-0812">Transmembrane</keyword>